<evidence type="ECO:0000313" key="7">
    <source>
        <dbReference type="Proteomes" id="UP001523216"/>
    </source>
</evidence>
<dbReference type="InterPro" id="IPR052951">
    <property type="entry name" value="Tellurite_res_ion_channel"/>
</dbReference>
<comment type="subcellular location">
    <subcellularLocation>
        <location evidence="1">Membrane</location>
        <topology evidence="1">Multi-pass membrane protein</topology>
    </subcellularLocation>
</comment>
<comment type="caution">
    <text evidence="6">The sequence shown here is derived from an EMBL/GenBank/DDBJ whole genome shotgun (WGS) entry which is preliminary data.</text>
</comment>
<evidence type="ECO:0000256" key="1">
    <source>
        <dbReference type="ARBA" id="ARBA00004141"/>
    </source>
</evidence>
<evidence type="ECO:0000256" key="2">
    <source>
        <dbReference type="ARBA" id="ARBA00022692"/>
    </source>
</evidence>
<organism evidence="6 7">
    <name type="scientific">Paractinoplanes hotanensis</name>
    <dbReference type="NCBI Taxonomy" id="2906497"/>
    <lineage>
        <taxon>Bacteria</taxon>
        <taxon>Bacillati</taxon>
        <taxon>Actinomycetota</taxon>
        <taxon>Actinomycetes</taxon>
        <taxon>Micromonosporales</taxon>
        <taxon>Micromonosporaceae</taxon>
        <taxon>Paractinoplanes</taxon>
    </lineage>
</organism>
<dbReference type="EMBL" id="JAMQOL010000094">
    <property type="protein sequence ID" value="MCM4085094.1"/>
    <property type="molecule type" value="Genomic_DNA"/>
</dbReference>
<dbReference type="Gene3D" id="1.50.10.150">
    <property type="entry name" value="Voltage-dependent anion channel"/>
    <property type="match status" value="1"/>
</dbReference>
<feature type="transmembrane region" description="Helical" evidence="5">
    <location>
        <begin position="248"/>
        <end position="268"/>
    </location>
</feature>
<reference evidence="6 7" key="1">
    <citation type="submission" date="2022-06" db="EMBL/GenBank/DDBJ databases">
        <title>Actinoplanes abujensis sp. nov., isolated from Nigerian arid soil.</title>
        <authorList>
            <person name="Ding P."/>
        </authorList>
    </citation>
    <scope>NUCLEOTIDE SEQUENCE [LARGE SCALE GENOMIC DNA]</scope>
    <source>
        <strain evidence="7">TRM88002</strain>
    </source>
</reference>
<feature type="transmembrane region" description="Helical" evidence="5">
    <location>
        <begin position="34"/>
        <end position="56"/>
    </location>
</feature>
<dbReference type="Proteomes" id="UP001523216">
    <property type="component" value="Unassembled WGS sequence"/>
</dbReference>
<dbReference type="PANTHER" id="PTHR37955">
    <property type="entry name" value="TELLURITE RESISTANCE PROTEIN TEHA"/>
    <property type="match status" value="1"/>
</dbReference>
<feature type="transmembrane region" description="Helical" evidence="5">
    <location>
        <begin position="158"/>
        <end position="180"/>
    </location>
</feature>
<dbReference type="InterPro" id="IPR038665">
    <property type="entry name" value="Voltage-dep_anion_channel_sf"/>
</dbReference>
<feature type="transmembrane region" description="Helical" evidence="5">
    <location>
        <begin position="132"/>
        <end position="152"/>
    </location>
</feature>
<feature type="transmembrane region" description="Helical" evidence="5">
    <location>
        <begin position="68"/>
        <end position="92"/>
    </location>
</feature>
<proteinExistence type="predicted"/>
<feature type="transmembrane region" description="Helical" evidence="5">
    <location>
        <begin position="216"/>
        <end position="236"/>
    </location>
</feature>
<evidence type="ECO:0000256" key="5">
    <source>
        <dbReference type="SAM" id="Phobius"/>
    </source>
</evidence>
<keyword evidence="7" id="KW-1185">Reference proteome</keyword>
<dbReference type="PANTHER" id="PTHR37955:SF1">
    <property type="entry name" value="DEP DOMAIN-CONTAINING PROTEIN"/>
    <property type="match status" value="1"/>
</dbReference>
<evidence type="ECO:0008006" key="8">
    <source>
        <dbReference type="Google" id="ProtNLM"/>
    </source>
</evidence>
<evidence type="ECO:0000256" key="3">
    <source>
        <dbReference type="ARBA" id="ARBA00022989"/>
    </source>
</evidence>
<evidence type="ECO:0000313" key="6">
    <source>
        <dbReference type="EMBL" id="MCM4085094.1"/>
    </source>
</evidence>
<gene>
    <name evidence="6" type="ORF">LXN57_46965</name>
</gene>
<protein>
    <recommendedName>
        <fullName evidence="8">Tellurite resistance protein</fullName>
    </recommendedName>
</protein>
<keyword evidence="3 5" id="KW-1133">Transmembrane helix</keyword>
<name>A0ABT0YGD5_9ACTN</name>
<keyword evidence="2 5" id="KW-0812">Transmembrane</keyword>
<accession>A0ABT0YGD5</accession>
<dbReference type="Pfam" id="PF03595">
    <property type="entry name" value="SLAC1"/>
    <property type="match status" value="1"/>
</dbReference>
<feature type="transmembrane region" description="Helical" evidence="5">
    <location>
        <begin position="192"/>
        <end position="210"/>
    </location>
</feature>
<feature type="transmembrane region" description="Helical" evidence="5">
    <location>
        <begin position="274"/>
        <end position="294"/>
    </location>
</feature>
<feature type="transmembrane region" description="Helical" evidence="5">
    <location>
        <begin position="98"/>
        <end position="120"/>
    </location>
</feature>
<dbReference type="RefSeq" id="WP_251804829.1">
    <property type="nucleotide sequence ID" value="NZ_JAMQOL010000094.1"/>
</dbReference>
<sequence>MTPNVFGTSFGVCGLAQAWSTAHAVSGVPRWPADTLWIAAAGIWLATLIWYATNVLRAGRLRADVNDPVFAPFTALIVIVPMLLGIALGGHARAAGEIVFLTALVLTVAAGSWFSGQWIIADLQLAQWHPGYLLPTVAGGLIAAGGSAAFGYDTLAMVMFGYGAISWLVLGSIILVRLFTAPALPMALRPTIAIEMAPPVVAGNAWFLLNGGHIDAVAAGLAGYAALMALIQLRLIPVYRQVPFGPGWWAYSFSYAAAFTLAVNWLGAEQTPGRTAWITVLLAVLTLAVTALGIRTVQHLANASYLPHANSTSPPSTVGDLAKSP</sequence>
<evidence type="ECO:0000256" key="4">
    <source>
        <dbReference type="ARBA" id="ARBA00023136"/>
    </source>
</evidence>
<dbReference type="InterPro" id="IPR004695">
    <property type="entry name" value="SLAC1/Mae1/Ssu1/TehA"/>
</dbReference>
<keyword evidence="4 5" id="KW-0472">Membrane</keyword>